<reference evidence="7" key="1">
    <citation type="submission" date="2023-03" db="EMBL/GenBank/DDBJ databases">
        <title>Actinorhabdospora filicis NBRC 111898.</title>
        <authorList>
            <person name="Ichikawa N."/>
            <person name="Sato H."/>
            <person name="Tonouchi N."/>
        </authorList>
    </citation>
    <scope>NUCLEOTIDE SEQUENCE</scope>
    <source>
        <strain evidence="7">NBRC 111898</strain>
    </source>
</reference>
<keyword evidence="3 5" id="KW-0238">DNA-binding</keyword>
<dbReference type="SUPFAM" id="SSF46894">
    <property type="entry name" value="C-terminal effector domain of the bipartite response regulators"/>
    <property type="match status" value="1"/>
</dbReference>
<dbReference type="GO" id="GO:0003677">
    <property type="term" value="F:DNA binding"/>
    <property type="evidence" value="ECO:0007669"/>
    <property type="project" value="UniProtKB-UniRule"/>
</dbReference>
<dbReference type="RefSeq" id="WP_285664770.1">
    <property type="nucleotide sequence ID" value="NZ_BSTX01000003.1"/>
</dbReference>
<dbReference type="PANTHER" id="PTHR35807">
    <property type="entry name" value="TRANSCRIPTIONAL REGULATOR REDD-RELATED"/>
    <property type="match status" value="1"/>
</dbReference>
<dbReference type="SMART" id="SM00862">
    <property type="entry name" value="Trans_reg_C"/>
    <property type="match status" value="1"/>
</dbReference>
<dbReference type="InterPro" id="IPR011990">
    <property type="entry name" value="TPR-like_helical_dom_sf"/>
</dbReference>
<dbReference type="Pfam" id="PF00486">
    <property type="entry name" value="Trans_reg_C"/>
    <property type="match status" value="1"/>
</dbReference>
<protein>
    <recommendedName>
        <fullName evidence="6">OmpR/PhoB-type domain-containing protein</fullName>
    </recommendedName>
</protein>
<evidence type="ECO:0000256" key="4">
    <source>
        <dbReference type="ARBA" id="ARBA00023163"/>
    </source>
</evidence>
<dbReference type="InterPro" id="IPR051677">
    <property type="entry name" value="AfsR-DnrI-RedD_regulator"/>
</dbReference>
<feature type="DNA-binding region" description="OmpR/PhoB-type" evidence="5">
    <location>
        <begin position="1"/>
        <end position="83"/>
    </location>
</feature>
<dbReference type="PANTHER" id="PTHR35807:SF1">
    <property type="entry name" value="TRANSCRIPTIONAL REGULATOR REDD"/>
    <property type="match status" value="1"/>
</dbReference>
<evidence type="ECO:0000313" key="8">
    <source>
        <dbReference type="Proteomes" id="UP001165079"/>
    </source>
</evidence>
<keyword evidence="8" id="KW-1185">Reference proteome</keyword>
<keyword evidence="4" id="KW-0804">Transcription</keyword>
<proteinExistence type="inferred from homology"/>
<keyword evidence="2" id="KW-0805">Transcription regulation</keyword>
<dbReference type="InterPro" id="IPR001867">
    <property type="entry name" value="OmpR/PhoB-type_DNA-bd"/>
</dbReference>
<evidence type="ECO:0000256" key="3">
    <source>
        <dbReference type="ARBA" id="ARBA00023125"/>
    </source>
</evidence>
<dbReference type="Gene3D" id="1.10.10.10">
    <property type="entry name" value="Winged helix-like DNA-binding domain superfamily/Winged helix DNA-binding domain"/>
    <property type="match status" value="1"/>
</dbReference>
<name>A0A9W6WCC1_9ACTN</name>
<dbReference type="SMART" id="SM01043">
    <property type="entry name" value="BTAD"/>
    <property type="match status" value="1"/>
</dbReference>
<dbReference type="Gene3D" id="1.25.40.10">
    <property type="entry name" value="Tetratricopeptide repeat domain"/>
    <property type="match status" value="1"/>
</dbReference>
<dbReference type="CDD" id="cd15831">
    <property type="entry name" value="BTAD"/>
    <property type="match status" value="1"/>
</dbReference>
<dbReference type="Pfam" id="PF03704">
    <property type="entry name" value="BTAD"/>
    <property type="match status" value="1"/>
</dbReference>
<comment type="similarity">
    <text evidence="1">Belongs to the AfsR/DnrI/RedD regulatory family.</text>
</comment>
<dbReference type="SUPFAM" id="SSF48452">
    <property type="entry name" value="TPR-like"/>
    <property type="match status" value="1"/>
</dbReference>
<gene>
    <name evidence="7" type="ORF">Afil01_44320</name>
</gene>
<organism evidence="7 8">
    <name type="scientific">Actinorhabdospora filicis</name>
    <dbReference type="NCBI Taxonomy" id="1785913"/>
    <lineage>
        <taxon>Bacteria</taxon>
        <taxon>Bacillati</taxon>
        <taxon>Actinomycetota</taxon>
        <taxon>Actinomycetes</taxon>
        <taxon>Micromonosporales</taxon>
        <taxon>Micromonosporaceae</taxon>
        <taxon>Actinorhabdospora</taxon>
    </lineage>
</organism>
<dbReference type="GO" id="GO:0006355">
    <property type="term" value="P:regulation of DNA-templated transcription"/>
    <property type="evidence" value="ECO:0007669"/>
    <property type="project" value="InterPro"/>
</dbReference>
<dbReference type="EMBL" id="BSTX01000003">
    <property type="protein sequence ID" value="GLZ79625.1"/>
    <property type="molecule type" value="Genomic_DNA"/>
</dbReference>
<evidence type="ECO:0000256" key="5">
    <source>
        <dbReference type="PROSITE-ProRule" id="PRU01091"/>
    </source>
</evidence>
<feature type="domain" description="OmpR/PhoB-type" evidence="6">
    <location>
        <begin position="1"/>
        <end position="83"/>
    </location>
</feature>
<dbReference type="PROSITE" id="PS51755">
    <property type="entry name" value="OMPR_PHOB"/>
    <property type="match status" value="1"/>
</dbReference>
<evidence type="ECO:0000313" key="7">
    <source>
        <dbReference type="EMBL" id="GLZ79625.1"/>
    </source>
</evidence>
<sequence length="277" mass="29976">MRFSVLGPLTVTGASVAGMQRLLLAVLLSRAGTPVPDAFLLRALWGEEEASAGTLRWHVHRLRRLLGEPALLRRTDAGYLVDAGVDELDAAKFAVLYRAALDARAATATARAAGLFTAALGLWRGDAYGDLATVPALRAVAARLEEQRMRALECLNQIDLARGRPEPVVARLRELAPSLPPREQLWRQLMLAECAAGRPVDALAAFAMACERFREELGADPSPSLRDLHRGILCAAPMATTAVPPAHPDLSALLGTYPRERSRRLRWTGGERPVTNG</sequence>
<dbReference type="InterPro" id="IPR016032">
    <property type="entry name" value="Sig_transdc_resp-reg_C-effctor"/>
</dbReference>
<evidence type="ECO:0000259" key="6">
    <source>
        <dbReference type="PROSITE" id="PS51755"/>
    </source>
</evidence>
<comment type="caution">
    <text evidence="7">The sequence shown here is derived from an EMBL/GenBank/DDBJ whole genome shotgun (WGS) entry which is preliminary data.</text>
</comment>
<dbReference type="GO" id="GO:0000160">
    <property type="term" value="P:phosphorelay signal transduction system"/>
    <property type="evidence" value="ECO:0007669"/>
    <property type="project" value="InterPro"/>
</dbReference>
<dbReference type="Proteomes" id="UP001165079">
    <property type="component" value="Unassembled WGS sequence"/>
</dbReference>
<dbReference type="AlphaFoldDB" id="A0A9W6WCC1"/>
<dbReference type="InterPro" id="IPR005158">
    <property type="entry name" value="BTAD"/>
</dbReference>
<evidence type="ECO:0000256" key="1">
    <source>
        <dbReference type="ARBA" id="ARBA00005820"/>
    </source>
</evidence>
<dbReference type="InterPro" id="IPR036388">
    <property type="entry name" value="WH-like_DNA-bd_sf"/>
</dbReference>
<accession>A0A9W6WCC1</accession>
<evidence type="ECO:0000256" key="2">
    <source>
        <dbReference type="ARBA" id="ARBA00023015"/>
    </source>
</evidence>